<feature type="compositionally biased region" description="Polar residues" evidence="13">
    <location>
        <begin position="1"/>
        <end position="12"/>
    </location>
</feature>
<dbReference type="InterPro" id="IPR013130">
    <property type="entry name" value="Fe3_Rdtase_TM_dom"/>
</dbReference>
<dbReference type="Proteomes" id="UP000321379">
    <property type="component" value="Unassembled WGS sequence"/>
</dbReference>
<dbReference type="InterPro" id="IPR017938">
    <property type="entry name" value="Riboflavin_synthase-like_b-brl"/>
</dbReference>
<dbReference type="GO" id="GO:0050660">
    <property type="term" value="F:flavin adenine dinucleotide binding"/>
    <property type="evidence" value="ECO:0007669"/>
    <property type="project" value="TreeGrafter"/>
</dbReference>
<keyword evidence="9" id="KW-0560">Oxidoreductase</keyword>
<keyword evidence="5" id="KW-0001">2Fe-2S</keyword>
<evidence type="ECO:0000256" key="10">
    <source>
        <dbReference type="ARBA" id="ARBA00023004"/>
    </source>
</evidence>
<keyword evidence="7" id="KW-0274">FAD</keyword>
<dbReference type="Gene3D" id="2.40.30.10">
    <property type="entry name" value="Translation factors"/>
    <property type="match status" value="1"/>
</dbReference>
<reference evidence="16 17" key="1">
    <citation type="submission" date="2019-08" db="EMBL/GenBank/DDBJ databases">
        <title>Bacterial whole genome sequence for Glaciihabitans sp. CHu50b-6-2.</title>
        <authorList>
            <person name="Jin L."/>
        </authorList>
    </citation>
    <scope>NUCLEOTIDE SEQUENCE [LARGE SCALE GENOMIC DNA]</scope>
    <source>
        <strain evidence="16 17">CHu50b-6-2</strain>
    </source>
</reference>
<dbReference type="RefSeq" id="WP_147784685.1">
    <property type="nucleotide sequence ID" value="NZ_VRMG01000010.1"/>
</dbReference>
<evidence type="ECO:0000256" key="4">
    <source>
        <dbReference type="ARBA" id="ARBA00022692"/>
    </source>
</evidence>
<evidence type="ECO:0000256" key="5">
    <source>
        <dbReference type="ARBA" id="ARBA00022714"/>
    </source>
</evidence>
<evidence type="ECO:0000256" key="14">
    <source>
        <dbReference type="SAM" id="Phobius"/>
    </source>
</evidence>
<dbReference type="GO" id="GO:0051537">
    <property type="term" value="F:2 iron, 2 sulfur cluster binding"/>
    <property type="evidence" value="ECO:0007669"/>
    <property type="project" value="UniProtKB-KW"/>
</dbReference>
<evidence type="ECO:0000256" key="9">
    <source>
        <dbReference type="ARBA" id="ARBA00023002"/>
    </source>
</evidence>
<protein>
    <submittedName>
        <fullName evidence="16">Oxidoreductase</fullName>
    </submittedName>
</protein>
<proteinExistence type="predicted"/>
<keyword evidence="4 14" id="KW-0812">Transmembrane</keyword>
<evidence type="ECO:0000256" key="7">
    <source>
        <dbReference type="ARBA" id="ARBA00022827"/>
    </source>
</evidence>
<organism evidence="16 17">
    <name type="scientific">Lacisediminihabitans profunda</name>
    <dbReference type="NCBI Taxonomy" id="2594790"/>
    <lineage>
        <taxon>Bacteria</taxon>
        <taxon>Bacillati</taxon>
        <taxon>Actinomycetota</taxon>
        <taxon>Actinomycetes</taxon>
        <taxon>Micrococcales</taxon>
        <taxon>Microbacteriaceae</taxon>
        <taxon>Lacisediminihabitans</taxon>
    </lineage>
</organism>
<keyword evidence="10" id="KW-0408">Iron</keyword>
<evidence type="ECO:0000256" key="12">
    <source>
        <dbReference type="ARBA" id="ARBA00023136"/>
    </source>
</evidence>
<keyword evidence="17" id="KW-1185">Reference proteome</keyword>
<feature type="transmembrane region" description="Helical" evidence="14">
    <location>
        <begin position="118"/>
        <end position="136"/>
    </location>
</feature>
<accession>A0A5C8UL46</accession>
<dbReference type="Gene3D" id="3.40.50.80">
    <property type="entry name" value="Nucleotide-binding domain of ferredoxin-NADP reductase (FNR) module"/>
    <property type="match status" value="1"/>
</dbReference>
<dbReference type="PANTHER" id="PTHR47354">
    <property type="entry name" value="NADH OXIDOREDUCTASE HCR"/>
    <property type="match status" value="1"/>
</dbReference>
<feature type="transmembrane region" description="Helical" evidence="14">
    <location>
        <begin position="216"/>
        <end position="236"/>
    </location>
</feature>
<name>A0A5C8UL46_9MICO</name>
<dbReference type="InterPro" id="IPR039261">
    <property type="entry name" value="FNR_nucleotide-bd"/>
</dbReference>
<gene>
    <name evidence="16" type="ORF">FVP33_16020</name>
</gene>
<evidence type="ECO:0000313" key="17">
    <source>
        <dbReference type="Proteomes" id="UP000321379"/>
    </source>
</evidence>
<comment type="cofactor">
    <cofactor evidence="1">
        <name>FAD</name>
        <dbReference type="ChEBI" id="CHEBI:57692"/>
    </cofactor>
</comment>
<dbReference type="AlphaFoldDB" id="A0A5C8UL46"/>
<keyword evidence="12 14" id="KW-0472">Membrane</keyword>
<dbReference type="SUPFAM" id="SSF52343">
    <property type="entry name" value="Ferredoxin reductase-like, C-terminal NADP-linked domain"/>
    <property type="match status" value="1"/>
</dbReference>
<evidence type="ECO:0000256" key="3">
    <source>
        <dbReference type="ARBA" id="ARBA00022630"/>
    </source>
</evidence>
<evidence type="ECO:0000256" key="11">
    <source>
        <dbReference type="ARBA" id="ARBA00023014"/>
    </source>
</evidence>
<evidence type="ECO:0000256" key="8">
    <source>
        <dbReference type="ARBA" id="ARBA00022989"/>
    </source>
</evidence>
<evidence type="ECO:0000256" key="13">
    <source>
        <dbReference type="SAM" id="MobiDB-lite"/>
    </source>
</evidence>
<dbReference type="SUPFAM" id="SSF63380">
    <property type="entry name" value="Riboflavin synthase domain-like"/>
    <property type="match status" value="1"/>
</dbReference>
<feature type="domain" description="FAD-binding FR-type" evidence="15">
    <location>
        <begin position="242"/>
        <end position="342"/>
    </location>
</feature>
<keyword evidence="3" id="KW-0285">Flavoprotein</keyword>
<keyword evidence="11" id="KW-0411">Iron-sulfur</keyword>
<keyword evidence="6" id="KW-0479">Metal-binding</keyword>
<feature type="transmembrane region" description="Helical" evidence="14">
    <location>
        <begin position="35"/>
        <end position="55"/>
    </location>
</feature>
<keyword evidence="8 14" id="KW-1133">Transmembrane helix</keyword>
<evidence type="ECO:0000256" key="1">
    <source>
        <dbReference type="ARBA" id="ARBA00001974"/>
    </source>
</evidence>
<dbReference type="PANTHER" id="PTHR47354:SF8">
    <property type="entry name" value="1,2-PHENYLACETYL-COA EPOXIDASE, SUBUNIT E"/>
    <property type="match status" value="1"/>
</dbReference>
<dbReference type="InterPro" id="IPR050415">
    <property type="entry name" value="MRET"/>
</dbReference>
<comment type="caution">
    <text evidence="16">The sequence shown here is derived from an EMBL/GenBank/DDBJ whole genome shotgun (WGS) entry which is preliminary data.</text>
</comment>
<feature type="transmembrane region" description="Helical" evidence="14">
    <location>
        <begin position="156"/>
        <end position="175"/>
    </location>
</feature>
<evidence type="ECO:0000256" key="6">
    <source>
        <dbReference type="ARBA" id="ARBA00022723"/>
    </source>
</evidence>
<dbReference type="EMBL" id="VRMG01000010">
    <property type="protein sequence ID" value="TXN29015.1"/>
    <property type="molecule type" value="Genomic_DNA"/>
</dbReference>
<evidence type="ECO:0000313" key="16">
    <source>
        <dbReference type="EMBL" id="TXN29015.1"/>
    </source>
</evidence>
<evidence type="ECO:0000259" key="15">
    <source>
        <dbReference type="PROSITE" id="PS51384"/>
    </source>
</evidence>
<dbReference type="GO" id="GO:0046872">
    <property type="term" value="F:metal ion binding"/>
    <property type="evidence" value="ECO:0007669"/>
    <property type="project" value="UniProtKB-KW"/>
</dbReference>
<dbReference type="GO" id="GO:0016020">
    <property type="term" value="C:membrane"/>
    <property type="evidence" value="ECO:0007669"/>
    <property type="project" value="UniProtKB-SubCell"/>
</dbReference>
<dbReference type="GO" id="GO:0016491">
    <property type="term" value="F:oxidoreductase activity"/>
    <property type="evidence" value="ECO:0007669"/>
    <property type="project" value="UniProtKB-KW"/>
</dbReference>
<dbReference type="Pfam" id="PF01794">
    <property type="entry name" value="Ferric_reduct"/>
    <property type="match status" value="1"/>
</dbReference>
<dbReference type="InterPro" id="IPR017927">
    <property type="entry name" value="FAD-bd_FR_type"/>
</dbReference>
<sequence>MPSQTQTRQSAQPMPRRAGSPRPDRRRQYRRRARAADLLVAALWSSGAVAIALFLATGGMSKFATVAGAVTSFGIIAGLVGTDFILVMLVLAARVPIIDSTIGHDRAMAVHRSLGKPALYLLLAHAALLLVGYGMTEGVNPVAEVFSLLAVPDMPLAFVGLGLLIVVVVTSFVAVRKRFSYEGWHLVHLLSYAAVIAAVPHQLSVGGILAQGSLERAYWISLYVLALGAIITYRFVEPVVSSLRHRIRVQKVETVAPGVVSIHMTGHDLRELGSSGGQFFIWRFWTGRTWWHSHPISLSAMPTDRAARITVRDLGGGSGSISQIPPGTRVSLEGPYGLFTDRARSAPRLAIVVAGIGITPVRALLEQSPLAPGEATILLRASDEQETYLWNEIISLAKKKGATVYTMIGRRARTGRTWMPAADAQRGVSLRSVFPDLAKSDLYICGPTAWLDLVEAEARASGLPQHQLHTERFDW</sequence>
<feature type="transmembrane region" description="Helical" evidence="14">
    <location>
        <begin position="75"/>
        <end position="97"/>
    </location>
</feature>
<dbReference type="PROSITE" id="PS51384">
    <property type="entry name" value="FAD_FR"/>
    <property type="match status" value="1"/>
</dbReference>
<evidence type="ECO:0000256" key="2">
    <source>
        <dbReference type="ARBA" id="ARBA00004141"/>
    </source>
</evidence>
<comment type="subcellular location">
    <subcellularLocation>
        <location evidence="2">Membrane</location>
        <topology evidence="2">Multi-pass membrane protein</topology>
    </subcellularLocation>
</comment>
<feature type="region of interest" description="Disordered" evidence="13">
    <location>
        <begin position="1"/>
        <end position="28"/>
    </location>
</feature>
<feature type="transmembrane region" description="Helical" evidence="14">
    <location>
        <begin position="187"/>
        <end position="210"/>
    </location>
</feature>